<reference evidence="7 8" key="1">
    <citation type="journal article" date="2018" name="Genome Biol. Evol.">
        <title>Cladogenesis and Genomic Streamlining in Extracellular Endosymbionts of Tropical Stink Bugs.</title>
        <authorList>
            <person name="Otero-Bravo A."/>
            <person name="Goffredi S."/>
            <person name="Sabree Z.L."/>
        </authorList>
    </citation>
    <scope>NUCLEOTIDE SEQUENCE [LARGE SCALE GENOMIC DNA]</scope>
    <source>
        <strain evidence="7 8">SoEO</strain>
    </source>
</reference>
<dbReference type="EMBL" id="PDKR01000001">
    <property type="protein sequence ID" value="PPI88830.1"/>
    <property type="molecule type" value="Genomic_DNA"/>
</dbReference>
<dbReference type="NCBIfam" id="TIGR01245">
    <property type="entry name" value="trpD"/>
    <property type="match status" value="1"/>
</dbReference>
<comment type="caution">
    <text evidence="7">The sequence shown here is derived from an EMBL/GenBank/DDBJ whole genome shotgun (WGS) entry which is preliminary data.</text>
</comment>
<dbReference type="PANTHER" id="PTHR43285:SF2">
    <property type="entry name" value="ANTHRANILATE PHOSPHORIBOSYLTRANSFERASE"/>
    <property type="match status" value="1"/>
</dbReference>
<comment type="pathway">
    <text evidence="4">Amino-acid biosynthesis; L-tryptophan biosynthesis; L-tryptophan from chorismate: step 2/5.</text>
</comment>
<dbReference type="InterPro" id="IPR017459">
    <property type="entry name" value="Glycosyl_Trfase_fam3_N_dom"/>
</dbReference>
<dbReference type="InterPro" id="IPR036320">
    <property type="entry name" value="Glycosyl_Trfase_fam3_N_dom_sf"/>
</dbReference>
<keyword evidence="4" id="KW-0479">Metal-binding</keyword>
<dbReference type="RefSeq" id="WP_136132257.1">
    <property type="nucleotide sequence ID" value="NZ_PDKR01000001.1"/>
</dbReference>
<feature type="domain" description="Glycosyl transferase family 3 N-terminal" evidence="6">
    <location>
        <begin position="4"/>
        <end position="62"/>
    </location>
</feature>
<dbReference type="Pfam" id="PF00591">
    <property type="entry name" value="Glycos_transf_3"/>
    <property type="match status" value="1"/>
</dbReference>
<feature type="binding site" evidence="4">
    <location>
        <position position="119"/>
    </location>
    <ligand>
        <name>5-phospho-alpha-D-ribose 1-diphosphate</name>
        <dbReference type="ChEBI" id="CHEBI:58017"/>
    </ligand>
</feature>
<accession>A0A2P5T2Q8</accession>
<keyword evidence="1 4" id="KW-0328">Glycosyltransferase</keyword>
<dbReference type="InterPro" id="IPR005940">
    <property type="entry name" value="Anthranilate_Pribosyl_Tfrase"/>
</dbReference>
<evidence type="ECO:0000256" key="1">
    <source>
        <dbReference type="ARBA" id="ARBA00022676"/>
    </source>
</evidence>
<protein>
    <recommendedName>
        <fullName evidence="4">Anthranilate phosphoribosyltransferase</fullName>
        <ecNumber evidence="4">2.4.2.18</ecNumber>
    </recommendedName>
</protein>
<dbReference type="GO" id="GO:0004048">
    <property type="term" value="F:anthranilate phosphoribosyltransferase activity"/>
    <property type="evidence" value="ECO:0007669"/>
    <property type="project" value="UniProtKB-UniRule"/>
</dbReference>
<comment type="cofactor">
    <cofactor evidence="4">
        <name>Mg(2+)</name>
        <dbReference type="ChEBI" id="CHEBI:18420"/>
    </cofactor>
    <text evidence="4">Binds 2 magnesium ions per monomer.</text>
</comment>
<evidence type="ECO:0000313" key="7">
    <source>
        <dbReference type="EMBL" id="PPI88830.1"/>
    </source>
</evidence>
<evidence type="ECO:0000259" key="6">
    <source>
        <dbReference type="Pfam" id="PF02885"/>
    </source>
</evidence>
<feature type="binding site" evidence="4">
    <location>
        <position position="224"/>
    </location>
    <ligand>
        <name>Mg(2+)</name>
        <dbReference type="ChEBI" id="CHEBI:18420"/>
        <label>1</label>
    </ligand>
</feature>
<organism evidence="7 8">
    <name type="scientific">Candidatus Pantoea edessiphila</name>
    <dbReference type="NCBI Taxonomy" id="2044610"/>
    <lineage>
        <taxon>Bacteria</taxon>
        <taxon>Pseudomonadati</taxon>
        <taxon>Pseudomonadota</taxon>
        <taxon>Gammaproteobacteria</taxon>
        <taxon>Enterobacterales</taxon>
        <taxon>Erwiniaceae</taxon>
        <taxon>Pantoea</taxon>
    </lineage>
</organism>
<feature type="binding site" evidence="4">
    <location>
        <position position="79"/>
    </location>
    <ligand>
        <name>anthranilate</name>
        <dbReference type="ChEBI" id="CHEBI:16567"/>
        <label>1</label>
    </ligand>
</feature>
<feature type="binding site" evidence="4">
    <location>
        <begin position="82"/>
        <end position="83"/>
    </location>
    <ligand>
        <name>5-phospho-alpha-D-ribose 1-diphosphate</name>
        <dbReference type="ChEBI" id="CHEBI:58017"/>
    </ligand>
</feature>
<dbReference type="Gene3D" id="3.40.1030.10">
    <property type="entry name" value="Nucleoside phosphorylase/phosphoribosyltransferase catalytic domain"/>
    <property type="match status" value="1"/>
</dbReference>
<comment type="caution">
    <text evidence="4">Lacks conserved residue(s) required for the propagation of feature annotation.</text>
</comment>
<comment type="similarity">
    <text evidence="4">Belongs to the anthranilate phosphoribosyltransferase family.</text>
</comment>
<dbReference type="EC" id="2.4.2.18" evidence="4"/>
<feature type="binding site" evidence="4">
    <location>
        <position position="87"/>
    </location>
    <ligand>
        <name>5-phospho-alpha-D-ribose 1-diphosphate</name>
        <dbReference type="ChEBI" id="CHEBI:58017"/>
    </ligand>
</feature>
<dbReference type="HAMAP" id="MF_00211">
    <property type="entry name" value="TrpD"/>
    <property type="match status" value="1"/>
</dbReference>
<dbReference type="SUPFAM" id="SSF47648">
    <property type="entry name" value="Nucleoside phosphorylase/phosphoribosyltransferase N-terminal domain"/>
    <property type="match status" value="1"/>
</dbReference>
<dbReference type="InterPro" id="IPR035902">
    <property type="entry name" value="Nuc_phospho_transferase"/>
</dbReference>
<feature type="binding site" evidence="4">
    <location>
        <begin position="89"/>
        <end position="92"/>
    </location>
    <ligand>
        <name>5-phospho-alpha-D-ribose 1-diphosphate</name>
        <dbReference type="ChEBI" id="CHEBI:58017"/>
    </ligand>
</feature>
<dbReference type="Pfam" id="PF02885">
    <property type="entry name" value="Glycos_trans_3N"/>
    <property type="match status" value="1"/>
</dbReference>
<keyword evidence="4" id="KW-0057">Aromatic amino acid biosynthesis</keyword>
<keyword evidence="2 4" id="KW-0808">Transferase</keyword>
<proteinExistence type="inferred from homology"/>
<keyword evidence="4" id="KW-0028">Amino-acid biosynthesis</keyword>
<dbReference type="GO" id="GO:0000162">
    <property type="term" value="P:L-tryptophan biosynthetic process"/>
    <property type="evidence" value="ECO:0007669"/>
    <property type="project" value="UniProtKB-UniRule"/>
</dbReference>
<comment type="subunit">
    <text evidence="4">Homodimer.</text>
</comment>
<feature type="binding site" evidence="4">
    <location>
        <position position="79"/>
    </location>
    <ligand>
        <name>5-phospho-alpha-D-ribose 1-diphosphate</name>
        <dbReference type="ChEBI" id="CHEBI:58017"/>
    </ligand>
</feature>
<comment type="catalytic activity">
    <reaction evidence="4">
        <text>N-(5-phospho-beta-D-ribosyl)anthranilate + diphosphate = 5-phospho-alpha-D-ribose 1-diphosphate + anthranilate</text>
        <dbReference type="Rhea" id="RHEA:11768"/>
        <dbReference type="ChEBI" id="CHEBI:16567"/>
        <dbReference type="ChEBI" id="CHEBI:18277"/>
        <dbReference type="ChEBI" id="CHEBI:33019"/>
        <dbReference type="ChEBI" id="CHEBI:58017"/>
        <dbReference type="EC" id="2.4.2.18"/>
    </reaction>
</comment>
<gene>
    <name evidence="4 7" type="primary">trpD</name>
    <name evidence="7" type="ORF">CRV09_00775</name>
</gene>
<keyword evidence="3 4" id="KW-0822">Tryptophan biosynthesis</keyword>
<sequence>MYILLEKLFQAQNLSKLESYQLFKAIINGQLNETQLSGALIAMKVRGETQEEIFGAVNALLDNVKTFNRPEYDFADIVGTGGDSIKTINISTASSLVAAACGVKIVKHGGKSTSDNFGSSEILKSLGINLNISSNKAREILDDLNICFLSASKYHTGFYHAIKVRQRLKTRTIFNILGPLVNPARPSLTVIGVYSTKLLRPIINILKILKYRHAIVVHGGGMDEVILYDINHIAELHKGNITFYHLTHKDFGFELQPKGLLNINTPEENHNNFMKLIRGKGDKSHEETVAANVAMILKVFGNKNLHDNAQYALKVIKSGKVYELLSSLLSRG</sequence>
<evidence type="ECO:0000313" key="8">
    <source>
        <dbReference type="Proteomes" id="UP000295937"/>
    </source>
</evidence>
<feature type="domain" description="Glycosyl transferase family 3" evidence="5">
    <location>
        <begin position="72"/>
        <end position="320"/>
    </location>
</feature>
<dbReference type="GO" id="GO:0005829">
    <property type="term" value="C:cytosol"/>
    <property type="evidence" value="ECO:0007669"/>
    <property type="project" value="TreeGrafter"/>
</dbReference>
<dbReference type="UniPathway" id="UPA00035">
    <property type="reaction ID" value="UER00041"/>
</dbReference>
<dbReference type="Proteomes" id="UP000295937">
    <property type="component" value="Unassembled WGS sequence"/>
</dbReference>
<dbReference type="SUPFAM" id="SSF52418">
    <property type="entry name" value="Nucleoside phosphorylase/phosphoribosyltransferase catalytic domain"/>
    <property type="match status" value="1"/>
</dbReference>
<dbReference type="OrthoDB" id="9806430at2"/>
<feature type="binding site" evidence="4">
    <location>
        <position position="165"/>
    </location>
    <ligand>
        <name>anthranilate</name>
        <dbReference type="ChEBI" id="CHEBI:16567"/>
        <label>2</label>
    </ligand>
</feature>
<dbReference type="PANTHER" id="PTHR43285">
    <property type="entry name" value="ANTHRANILATE PHOSPHORIBOSYLTRANSFERASE"/>
    <property type="match status" value="1"/>
</dbReference>
<dbReference type="InterPro" id="IPR000312">
    <property type="entry name" value="Glycosyl_Trfase_fam3"/>
</dbReference>
<feature type="binding site" evidence="4">
    <location>
        <position position="223"/>
    </location>
    <ligand>
        <name>Mg(2+)</name>
        <dbReference type="ChEBI" id="CHEBI:18420"/>
        <label>2</label>
    </ligand>
</feature>
<dbReference type="Gene3D" id="1.20.970.10">
    <property type="entry name" value="Transferase, Pyrimidine Nucleoside Phosphorylase, Chain C"/>
    <property type="match status" value="1"/>
</dbReference>
<name>A0A2P5T2Q8_9GAMM</name>
<evidence type="ECO:0000259" key="5">
    <source>
        <dbReference type="Pfam" id="PF00591"/>
    </source>
</evidence>
<feature type="binding site" evidence="4">
    <location>
        <position position="224"/>
    </location>
    <ligand>
        <name>Mg(2+)</name>
        <dbReference type="ChEBI" id="CHEBI:18420"/>
        <label>2</label>
    </ligand>
</feature>
<dbReference type="AlphaFoldDB" id="A0A2P5T2Q8"/>
<keyword evidence="4" id="KW-0460">Magnesium</keyword>
<evidence type="ECO:0000256" key="4">
    <source>
        <dbReference type="HAMAP-Rule" id="MF_00211"/>
    </source>
</evidence>
<evidence type="ECO:0000256" key="2">
    <source>
        <dbReference type="ARBA" id="ARBA00022679"/>
    </source>
</evidence>
<comment type="function">
    <text evidence="4">Catalyzes the transfer of the phosphoribosyl group of 5-phosphorylribose-1-pyrophosphate (PRPP) to anthranilate to yield N-(5'-phosphoribosyl)-anthranilate (PRA).</text>
</comment>
<feature type="binding site" evidence="4">
    <location>
        <position position="91"/>
    </location>
    <ligand>
        <name>Mg(2+)</name>
        <dbReference type="ChEBI" id="CHEBI:18420"/>
        <label>1</label>
    </ligand>
</feature>
<evidence type="ECO:0000256" key="3">
    <source>
        <dbReference type="ARBA" id="ARBA00022822"/>
    </source>
</evidence>
<dbReference type="GO" id="GO:0000287">
    <property type="term" value="F:magnesium ion binding"/>
    <property type="evidence" value="ECO:0007669"/>
    <property type="project" value="UniProtKB-UniRule"/>
</dbReference>